<dbReference type="InterPro" id="IPR036413">
    <property type="entry name" value="YaeB-like_sf"/>
</dbReference>
<keyword evidence="7" id="KW-1185">Reference proteome</keyword>
<dbReference type="PANTHER" id="PTHR12818:SF0">
    <property type="entry name" value="TRNA (ADENINE(37)-N6)-METHYLTRANSFERASE"/>
    <property type="match status" value="1"/>
</dbReference>
<dbReference type="Gramene" id="CMR355CT">
    <property type="protein sequence ID" value="CMR355CT"/>
    <property type="gene ID" value="CMR355C"/>
</dbReference>
<dbReference type="HOGENOM" id="CLU_536792_0_0_1"/>
<protein>
    <recommendedName>
        <fullName evidence="5">TsaA-like domain-containing protein</fullName>
    </recommendedName>
</protein>
<dbReference type="Proteomes" id="UP000007014">
    <property type="component" value="Chromosome 18"/>
</dbReference>
<dbReference type="GeneID" id="16997023"/>
<evidence type="ECO:0000256" key="3">
    <source>
        <dbReference type="SAM" id="Coils"/>
    </source>
</evidence>
<evidence type="ECO:0000313" key="6">
    <source>
        <dbReference type="EMBL" id="BAM82553.1"/>
    </source>
</evidence>
<comment type="similarity">
    <text evidence="2">Belongs to the tRNA methyltransferase O family.</text>
</comment>
<dbReference type="PANTHER" id="PTHR12818">
    <property type="entry name" value="TRNA (ADENINE(37)-N6)-METHYLTRANSFERASE"/>
    <property type="match status" value="1"/>
</dbReference>
<reference evidence="6 7" key="1">
    <citation type="journal article" date="2004" name="Nature">
        <title>Genome sequence of the ultrasmall unicellular red alga Cyanidioschyzon merolae 10D.</title>
        <authorList>
            <person name="Matsuzaki M."/>
            <person name="Misumi O."/>
            <person name="Shin-i T."/>
            <person name="Maruyama S."/>
            <person name="Takahara M."/>
            <person name="Miyagishima S."/>
            <person name="Mori T."/>
            <person name="Nishida K."/>
            <person name="Yagisawa F."/>
            <person name="Nishida K."/>
            <person name="Yoshida Y."/>
            <person name="Nishimura Y."/>
            <person name="Nakao S."/>
            <person name="Kobayashi T."/>
            <person name="Momoyama Y."/>
            <person name="Higashiyama T."/>
            <person name="Minoda A."/>
            <person name="Sano M."/>
            <person name="Nomoto H."/>
            <person name="Oishi K."/>
            <person name="Hayashi H."/>
            <person name="Ohta F."/>
            <person name="Nishizaka S."/>
            <person name="Haga S."/>
            <person name="Miura S."/>
            <person name="Morishita T."/>
            <person name="Kabeya Y."/>
            <person name="Terasawa K."/>
            <person name="Suzuki Y."/>
            <person name="Ishii Y."/>
            <person name="Asakawa S."/>
            <person name="Takano H."/>
            <person name="Ohta N."/>
            <person name="Kuroiwa H."/>
            <person name="Tanaka K."/>
            <person name="Shimizu N."/>
            <person name="Sugano S."/>
            <person name="Sato N."/>
            <person name="Nozaki H."/>
            <person name="Ogasawara N."/>
            <person name="Kohara Y."/>
            <person name="Kuroiwa T."/>
        </authorList>
    </citation>
    <scope>NUCLEOTIDE SEQUENCE [LARGE SCALE GENOMIC DNA]</scope>
    <source>
        <strain evidence="6 7">10D</strain>
    </source>
</reference>
<dbReference type="Gene3D" id="2.40.30.70">
    <property type="entry name" value="YaeB-like"/>
    <property type="match status" value="1"/>
</dbReference>
<sequence length="508" mass="56128">MHRTYPGALDSVSRWLQQQSRMVPAEQGSQLRAFINFNQSDAARLQQVYEEKLVQRLAAEQRLQQVRQQLASAQARLLQLAAAAPAIESDADPAAQTRRVYRFFRDAQTAVYGDEKPARRSRYRPEPVRSEQAAPASTSPLAVDPTLERVSSVSNQSHSSGSMPDADDARAPYASASLAAKVTEPPPSIHCAIIARAITAYRKRREAPRQPNLSDCLPPATIRIAAPGGGGGAQEPTISNIHIGDWVWVISYLDRNHGLWRCLVRPPRYRGQGRLGVFATRSPHRPNAIGISLVQVFDMQPAVSSASNEAATVDLIVRGCDLLNATPILGIEPYQRALHDQPRARVGWLSTETALTMPIWDDLLASEAARVPVRVLSDVVRDKLQWLVAHLPAVDIEARLRAVAFAQQQQQQQQQKHEHAAAKTGSSINCWLPPGDNGRDTLCLGAYRLRYRYDEASGTFYVLDIQSGLRAAVLQSPDERQTDPEVAEHWAFCERFECFPASTPAPTP</sequence>
<evidence type="ECO:0000256" key="4">
    <source>
        <dbReference type="SAM" id="MobiDB-lite"/>
    </source>
</evidence>
<feature type="compositionally biased region" description="Basic and acidic residues" evidence="4">
    <location>
        <begin position="114"/>
        <end position="129"/>
    </location>
</feature>
<dbReference type="InterPro" id="IPR023370">
    <property type="entry name" value="TrmO-like_N"/>
</dbReference>
<evidence type="ECO:0000313" key="7">
    <source>
        <dbReference type="Proteomes" id="UP000007014"/>
    </source>
</evidence>
<dbReference type="PROSITE" id="PS51668">
    <property type="entry name" value="TSAA_2"/>
    <property type="match status" value="1"/>
</dbReference>
<evidence type="ECO:0000259" key="5">
    <source>
        <dbReference type="PROSITE" id="PS51668"/>
    </source>
</evidence>
<dbReference type="KEGG" id="cme:CYME_CMR355C"/>
<evidence type="ECO:0000256" key="1">
    <source>
        <dbReference type="ARBA" id="ARBA00022691"/>
    </source>
</evidence>
<keyword evidence="1" id="KW-0949">S-adenosyl-L-methionine</keyword>
<dbReference type="SUPFAM" id="SSF118196">
    <property type="entry name" value="YaeB-like"/>
    <property type="match status" value="1"/>
</dbReference>
<dbReference type="eggNOG" id="KOG2942">
    <property type="taxonomic scope" value="Eukaryota"/>
</dbReference>
<reference evidence="6 7" key="2">
    <citation type="journal article" date="2007" name="BMC Biol.">
        <title>A 100%-complete sequence reveals unusually simple genomic features in the hot-spring red alga Cyanidioschyzon merolae.</title>
        <authorList>
            <person name="Nozaki H."/>
            <person name="Takano H."/>
            <person name="Misumi O."/>
            <person name="Terasawa K."/>
            <person name="Matsuzaki M."/>
            <person name="Maruyama S."/>
            <person name="Nishida K."/>
            <person name="Yagisawa F."/>
            <person name="Yoshida Y."/>
            <person name="Fujiwara T."/>
            <person name="Takio S."/>
            <person name="Tamura K."/>
            <person name="Chung S.J."/>
            <person name="Nakamura S."/>
            <person name="Kuroiwa H."/>
            <person name="Tanaka K."/>
            <person name="Sato N."/>
            <person name="Kuroiwa T."/>
        </authorList>
    </citation>
    <scope>NUCLEOTIDE SEQUENCE [LARGE SCALE GENOMIC DNA]</scope>
    <source>
        <strain evidence="6 7">10D</strain>
    </source>
</reference>
<proteinExistence type="inferred from homology"/>
<feature type="coiled-coil region" evidence="3">
    <location>
        <begin position="49"/>
        <end position="83"/>
    </location>
</feature>
<dbReference type="InterPro" id="IPR023368">
    <property type="entry name" value="UPF0066_cons_site"/>
</dbReference>
<keyword evidence="3" id="KW-0175">Coiled coil</keyword>
<feature type="compositionally biased region" description="Low complexity" evidence="4">
    <location>
        <begin position="151"/>
        <end position="162"/>
    </location>
</feature>
<gene>
    <name evidence="6" type="ORF">CYME_CMR355C</name>
</gene>
<accession>M1VLH0</accession>
<dbReference type="OrthoDB" id="5767at2759"/>
<feature type="domain" description="TsaA-like" evidence="5">
    <location>
        <begin position="191"/>
        <end position="343"/>
    </location>
</feature>
<dbReference type="PROSITE" id="PS01318">
    <property type="entry name" value="TSAA_1"/>
    <property type="match status" value="1"/>
</dbReference>
<dbReference type="EMBL" id="AP006500">
    <property type="protein sequence ID" value="BAM82553.1"/>
    <property type="molecule type" value="Genomic_DNA"/>
</dbReference>
<evidence type="ECO:0000256" key="2">
    <source>
        <dbReference type="ARBA" id="ARBA00033753"/>
    </source>
</evidence>
<dbReference type="InterPro" id="IPR036414">
    <property type="entry name" value="YaeB_N_sf"/>
</dbReference>
<dbReference type="RefSeq" id="XP_005538589.1">
    <property type="nucleotide sequence ID" value="XM_005538532.1"/>
</dbReference>
<name>M1VLH0_CYAM1</name>
<dbReference type="InterPro" id="IPR040372">
    <property type="entry name" value="YaeB-like"/>
</dbReference>
<feature type="region of interest" description="Disordered" evidence="4">
    <location>
        <begin position="114"/>
        <end position="169"/>
    </location>
</feature>
<organism evidence="6 7">
    <name type="scientific">Cyanidioschyzon merolae (strain NIES-3377 / 10D)</name>
    <name type="common">Unicellular red alga</name>
    <dbReference type="NCBI Taxonomy" id="280699"/>
    <lineage>
        <taxon>Eukaryota</taxon>
        <taxon>Rhodophyta</taxon>
        <taxon>Bangiophyceae</taxon>
        <taxon>Cyanidiales</taxon>
        <taxon>Cyanidiaceae</taxon>
        <taxon>Cyanidioschyzon</taxon>
    </lineage>
</organism>
<dbReference type="Pfam" id="PF01980">
    <property type="entry name" value="TrmO_N"/>
    <property type="match status" value="1"/>
</dbReference>
<dbReference type="AlphaFoldDB" id="M1VLH0"/>